<protein>
    <submittedName>
        <fullName evidence="2">Uncharacterized protein</fullName>
    </submittedName>
</protein>
<proteinExistence type="predicted"/>
<evidence type="ECO:0000313" key="2">
    <source>
        <dbReference type="EMBL" id="KKK42490.1"/>
    </source>
</evidence>
<accession>A0A0F8W2S9</accession>
<dbReference type="EMBL" id="LAZR01070325">
    <property type="protein sequence ID" value="KKK42490.1"/>
    <property type="molecule type" value="Genomic_DNA"/>
</dbReference>
<reference evidence="2" key="1">
    <citation type="journal article" date="2015" name="Nature">
        <title>Complex archaea that bridge the gap between prokaryotes and eukaryotes.</title>
        <authorList>
            <person name="Spang A."/>
            <person name="Saw J.H."/>
            <person name="Jorgensen S.L."/>
            <person name="Zaremba-Niedzwiedzka K."/>
            <person name="Martijn J."/>
            <person name="Lind A.E."/>
            <person name="van Eijk R."/>
            <person name="Schleper C."/>
            <person name="Guy L."/>
            <person name="Ettema T.J."/>
        </authorList>
    </citation>
    <scope>NUCLEOTIDE SEQUENCE</scope>
</reference>
<comment type="caution">
    <text evidence="2">The sequence shown here is derived from an EMBL/GenBank/DDBJ whole genome shotgun (WGS) entry which is preliminary data.</text>
</comment>
<feature type="region of interest" description="Disordered" evidence="1">
    <location>
        <begin position="48"/>
        <end position="67"/>
    </location>
</feature>
<gene>
    <name evidence="2" type="ORF">LCGC14_1693800</name>
</gene>
<organism evidence="2">
    <name type="scientific">marine sediment metagenome</name>
    <dbReference type="NCBI Taxonomy" id="412755"/>
    <lineage>
        <taxon>unclassified sequences</taxon>
        <taxon>metagenomes</taxon>
        <taxon>ecological metagenomes</taxon>
    </lineage>
</organism>
<dbReference type="AlphaFoldDB" id="A0A0F8W2S9"/>
<name>A0A0F8W2S9_9ZZZZ</name>
<sequence>MHGNPIKQLFLIAMGPNKVLISLKTSDPRKILMAPSCVMKVLSPERTQSFPIDTKKGSPPNLQGGLI</sequence>
<evidence type="ECO:0000256" key="1">
    <source>
        <dbReference type="SAM" id="MobiDB-lite"/>
    </source>
</evidence>